<dbReference type="AlphaFoldDB" id="A0A841BNG3"/>
<dbReference type="EC" id="4.1.3.38" evidence="2"/>
<dbReference type="EMBL" id="JACHMN010000002">
    <property type="protein sequence ID" value="MBB5870627.1"/>
    <property type="molecule type" value="Genomic_DNA"/>
</dbReference>
<gene>
    <name evidence="2" type="ORF">F4553_004006</name>
</gene>
<comment type="caution">
    <text evidence="2">The sequence shown here is derived from an EMBL/GenBank/DDBJ whole genome shotgun (WGS) entry which is preliminary data.</text>
</comment>
<dbReference type="InterPro" id="IPR001544">
    <property type="entry name" value="Aminotrans_IV"/>
</dbReference>
<dbReference type="Gene3D" id="3.20.10.10">
    <property type="entry name" value="D-amino Acid Aminotransferase, subunit A, domain 2"/>
    <property type="match status" value="1"/>
</dbReference>
<dbReference type="GO" id="GO:0046394">
    <property type="term" value="P:carboxylic acid biosynthetic process"/>
    <property type="evidence" value="ECO:0007669"/>
    <property type="project" value="UniProtKB-ARBA"/>
</dbReference>
<dbReference type="Pfam" id="PF01063">
    <property type="entry name" value="Aminotran_4"/>
    <property type="match status" value="1"/>
</dbReference>
<evidence type="ECO:0000313" key="2">
    <source>
        <dbReference type="EMBL" id="MBB5870627.1"/>
    </source>
</evidence>
<evidence type="ECO:0000313" key="3">
    <source>
        <dbReference type="Proteomes" id="UP000587527"/>
    </source>
</evidence>
<dbReference type="GO" id="GO:0008696">
    <property type="term" value="F:4-amino-4-deoxychorismate lyase activity"/>
    <property type="evidence" value="ECO:0007669"/>
    <property type="project" value="UniProtKB-EC"/>
</dbReference>
<dbReference type="PANTHER" id="PTHR42743">
    <property type="entry name" value="AMINO-ACID AMINOTRANSFERASE"/>
    <property type="match status" value="1"/>
</dbReference>
<dbReference type="PANTHER" id="PTHR42743:SF11">
    <property type="entry name" value="AMINODEOXYCHORISMATE LYASE"/>
    <property type="match status" value="1"/>
</dbReference>
<dbReference type="GO" id="GO:0005829">
    <property type="term" value="C:cytosol"/>
    <property type="evidence" value="ECO:0007669"/>
    <property type="project" value="TreeGrafter"/>
</dbReference>
<keyword evidence="2" id="KW-0456">Lyase</keyword>
<dbReference type="InterPro" id="IPR036038">
    <property type="entry name" value="Aminotransferase-like"/>
</dbReference>
<accession>A0A841BNG3</accession>
<protein>
    <submittedName>
        <fullName evidence="2">4-amino-4-deoxychorismate lyase</fullName>
        <ecNumber evidence="2">4.1.3.38</ecNumber>
    </submittedName>
</protein>
<dbReference type="SUPFAM" id="SSF56752">
    <property type="entry name" value="D-aminoacid aminotransferase-like PLP-dependent enzymes"/>
    <property type="match status" value="1"/>
</dbReference>
<organism evidence="2 3">
    <name type="scientific">Allocatelliglobosispora scoriae</name>
    <dbReference type="NCBI Taxonomy" id="643052"/>
    <lineage>
        <taxon>Bacteria</taxon>
        <taxon>Bacillati</taxon>
        <taxon>Actinomycetota</taxon>
        <taxon>Actinomycetes</taxon>
        <taxon>Micromonosporales</taxon>
        <taxon>Micromonosporaceae</taxon>
        <taxon>Allocatelliglobosispora</taxon>
    </lineage>
</organism>
<dbReference type="Proteomes" id="UP000587527">
    <property type="component" value="Unassembled WGS sequence"/>
</dbReference>
<keyword evidence="3" id="KW-1185">Reference proteome</keyword>
<dbReference type="InterPro" id="IPR043131">
    <property type="entry name" value="BCAT-like_N"/>
</dbReference>
<reference evidence="2 3" key="1">
    <citation type="submission" date="2020-08" db="EMBL/GenBank/DDBJ databases">
        <title>Sequencing the genomes of 1000 actinobacteria strains.</title>
        <authorList>
            <person name="Klenk H.-P."/>
        </authorList>
    </citation>
    <scope>NUCLEOTIDE SEQUENCE [LARGE SCALE GENOMIC DNA]</scope>
    <source>
        <strain evidence="2 3">DSM 45362</strain>
    </source>
</reference>
<evidence type="ECO:0000256" key="1">
    <source>
        <dbReference type="ARBA" id="ARBA00009320"/>
    </source>
</evidence>
<proteinExistence type="inferred from homology"/>
<dbReference type="Gene3D" id="3.30.470.10">
    <property type="match status" value="1"/>
</dbReference>
<comment type="similarity">
    <text evidence="1">Belongs to the class-IV pyridoxal-phosphate-dependent aminotransferase family.</text>
</comment>
<dbReference type="InterPro" id="IPR050571">
    <property type="entry name" value="Class-IV_PLP-Dep_Aminotrnsfr"/>
</dbReference>
<dbReference type="InterPro" id="IPR043132">
    <property type="entry name" value="BCAT-like_C"/>
</dbReference>
<name>A0A841BNG3_9ACTN</name>
<sequence>MRGAEPFLLNEHLSRMVRSAARMELALPPVEELVKLAAQACDGWDPAVEGALRLTCTRGPEATGEVTCYAILTAVGAASKAARARGLNVAGITLGFPAAIRTDAPWLLGGVKSLSYAVNMASQRWATANGLDDVLWLSADGFVLEAPTSTVVWRDGDALCTVPVSSTGILPGTTARHLLDNAGALGLTAEERMVTTASLTAASGVWLLSSVRGCAPIHTIDGVALAPSPDTVRIQTLLGFHAPE</sequence>